<comment type="similarity">
    <text evidence="2">Belongs to the ATPase epsilon chain family.</text>
</comment>
<proteinExistence type="inferred from homology"/>
<comment type="subcellular location">
    <subcellularLocation>
        <location evidence="1">Membrane</location>
        <topology evidence="1">Peripheral membrane protein</topology>
    </subcellularLocation>
</comment>
<dbReference type="InterPro" id="IPR036771">
    <property type="entry name" value="ATPsynth_dsu/esu_N"/>
</dbReference>
<evidence type="ECO:0000256" key="4">
    <source>
        <dbReference type="ARBA" id="ARBA00023065"/>
    </source>
</evidence>
<name>A0A383AU31_9ZZZZ</name>
<evidence type="ECO:0000256" key="5">
    <source>
        <dbReference type="ARBA" id="ARBA00023136"/>
    </source>
</evidence>
<dbReference type="AlphaFoldDB" id="A0A383AU31"/>
<sequence length="88" mass="9055">MALSVNIVTAEESILAQNDVQKIVVPASDGQITILPSHASLMTSLAAGSMTLYGANGVETISLAGGFLQVVNNEVNILADVPEDEEGT</sequence>
<dbReference type="PANTHER" id="PTHR13822">
    <property type="entry name" value="ATP SYNTHASE DELTA/EPSILON CHAIN"/>
    <property type="match status" value="1"/>
</dbReference>
<dbReference type="SUPFAM" id="SSF51344">
    <property type="entry name" value="Epsilon subunit of F1F0-ATP synthase N-terminal domain"/>
    <property type="match status" value="1"/>
</dbReference>
<dbReference type="EMBL" id="UINC01194977">
    <property type="protein sequence ID" value="SVE11337.1"/>
    <property type="molecule type" value="Genomic_DNA"/>
</dbReference>
<organism evidence="9">
    <name type="scientific">marine metagenome</name>
    <dbReference type="NCBI Taxonomy" id="408172"/>
    <lineage>
        <taxon>unclassified sequences</taxon>
        <taxon>metagenomes</taxon>
        <taxon>ecological metagenomes</taxon>
    </lineage>
</organism>
<dbReference type="PANTHER" id="PTHR13822:SF10">
    <property type="entry name" value="ATP SYNTHASE EPSILON CHAIN, CHLOROPLASTIC"/>
    <property type="match status" value="1"/>
</dbReference>
<dbReference type="Pfam" id="PF02823">
    <property type="entry name" value="ATP-synt_DE_N"/>
    <property type="match status" value="1"/>
</dbReference>
<keyword evidence="7" id="KW-0066">ATP synthesis</keyword>
<dbReference type="InterPro" id="IPR001469">
    <property type="entry name" value="ATP_synth_F1_dsu/esu"/>
</dbReference>
<evidence type="ECO:0000256" key="3">
    <source>
        <dbReference type="ARBA" id="ARBA00022448"/>
    </source>
</evidence>
<dbReference type="NCBIfam" id="TIGR01216">
    <property type="entry name" value="ATP_synt_epsi"/>
    <property type="match status" value="1"/>
</dbReference>
<keyword evidence="5" id="KW-0472">Membrane</keyword>
<evidence type="ECO:0000256" key="2">
    <source>
        <dbReference type="ARBA" id="ARBA00005712"/>
    </source>
</evidence>
<keyword evidence="4" id="KW-0406">Ion transport</keyword>
<evidence type="ECO:0000313" key="9">
    <source>
        <dbReference type="EMBL" id="SVE11337.1"/>
    </source>
</evidence>
<dbReference type="GO" id="GO:0045259">
    <property type="term" value="C:proton-transporting ATP synthase complex"/>
    <property type="evidence" value="ECO:0007669"/>
    <property type="project" value="UniProtKB-KW"/>
</dbReference>
<accession>A0A383AU31</accession>
<evidence type="ECO:0000256" key="6">
    <source>
        <dbReference type="ARBA" id="ARBA00023196"/>
    </source>
</evidence>
<evidence type="ECO:0000256" key="1">
    <source>
        <dbReference type="ARBA" id="ARBA00004170"/>
    </source>
</evidence>
<dbReference type="GO" id="GO:0046933">
    <property type="term" value="F:proton-transporting ATP synthase activity, rotational mechanism"/>
    <property type="evidence" value="ECO:0007669"/>
    <property type="project" value="InterPro"/>
</dbReference>
<feature type="domain" description="ATP synthase F1 complex delta/epsilon subunit N-terminal" evidence="8">
    <location>
        <begin position="3"/>
        <end position="80"/>
    </location>
</feature>
<keyword evidence="6" id="KW-0139">CF(1)</keyword>
<evidence type="ECO:0000256" key="7">
    <source>
        <dbReference type="ARBA" id="ARBA00023310"/>
    </source>
</evidence>
<gene>
    <name evidence="9" type="ORF">METZ01_LOCUS464191</name>
</gene>
<evidence type="ECO:0000259" key="8">
    <source>
        <dbReference type="Pfam" id="PF02823"/>
    </source>
</evidence>
<dbReference type="InterPro" id="IPR020546">
    <property type="entry name" value="ATP_synth_F1_dsu/esu_N"/>
</dbReference>
<protein>
    <recommendedName>
        <fullName evidence="8">ATP synthase F1 complex delta/epsilon subunit N-terminal domain-containing protein</fullName>
    </recommendedName>
</protein>
<keyword evidence="3" id="KW-0813">Transport</keyword>
<dbReference type="CDD" id="cd12152">
    <property type="entry name" value="F1-ATPase_delta"/>
    <property type="match status" value="1"/>
</dbReference>
<reference evidence="9" key="1">
    <citation type="submission" date="2018-05" db="EMBL/GenBank/DDBJ databases">
        <authorList>
            <person name="Lanie J.A."/>
            <person name="Ng W.-L."/>
            <person name="Kazmierczak K.M."/>
            <person name="Andrzejewski T.M."/>
            <person name="Davidsen T.M."/>
            <person name="Wayne K.J."/>
            <person name="Tettelin H."/>
            <person name="Glass J.I."/>
            <person name="Rusch D."/>
            <person name="Podicherti R."/>
            <person name="Tsui H.-C.T."/>
            <person name="Winkler M.E."/>
        </authorList>
    </citation>
    <scope>NUCLEOTIDE SEQUENCE</scope>
</reference>
<dbReference type="Gene3D" id="2.60.15.10">
    <property type="entry name" value="F0F1 ATP synthase delta/epsilon subunit, N-terminal"/>
    <property type="match status" value="1"/>
</dbReference>